<dbReference type="Proteomes" id="UP000743001">
    <property type="component" value="Unassembled WGS sequence"/>
</dbReference>
<evidence type="ECO:0000313" key="3">
    <source>
        <dbReference type="EMBL" id="MBU5672653.1"/>
    </source>
</evidence>
<dbReference type="Pfam" id="PF04865">
    <property type="entry name" value="Baseplate_J"/>
    <property type="match status" value="1"/>
</dbReference>
<dbReference type="InterPro" id="IPR058531">
    <property type="entry name" value="Baseplate_J_M"/>
</dbReference>
<name>A0ABS6FR24_9BACL</name>
<organism evidence="3 4">
    <name type="scientific">Paenibacillus brevis</name>
    <dbReference type="NCBI Taxonomy" id="2841508"/>
    <lineage>
        <taxon>Bacteria</taxon>
        <taxon>Bacillati</taxon>
        <taxon>Bacillota</taxon>
        <taxon>Bacilli</taxon>
        <taxon>Bacillales</taxon>
        <taxon>Paenibacillaceae</taxon>
        <taxon>Paenibacillus</taxon>
    </lineage>
</organism>
<dbReference type="InterPro" id="IPR006949">
    <property type="entry name" value="Barrel_Baseplate_J-like"/>
</dbReference>
<reference evidence="3 4" key="1">
    <citation type="submission" date="2021-06" db="EMBL/GenBank/DDBJ databases">
        <authorList>
            <person name="Sun Q."/>
            <person name="Li D."/>
        </authorList>
    </citation>
    <scope>NUCLEOTIDE SEQUENCE [LARGE SCALE GENOMIC DNA]</scope>
    <source>
        <strain evidence="3 4">MSJ-6</strain>
    </source>
</reference>
<proteinExistence type="predicted"/>
<feature type="domain" description="Baseplate J-like central" evidence="2">
    <location>
        <begin position="209"/>
        <end position="280"/>
    </location>
</feature>
<dbReference type="InterPro" id="IPR014507">
    <property type="entry name" value="Baseplate_assembly_J_pred"/>
</dbReference>
<feature type="domain" description="Baseplate protein J-like barrel" evidence="1">
    <location>
        <begin position="107"/>
        <end position="187"/>
    </location>
</feature>
<dbReference type="PANTHER" id="PTHR35862">
    <property type="entry name" value="FELS-2 PROPHAGE PROTEIN"/>
    <property type="match status" value="1"/>
</dbReference>
<dbReference type="Pfam" id="PF26078">
    <property type="entry name" value="Baseplate_J_M"/>
    <property type="match status" value="1"/>
</dbReference>
<accession>A0ABS6FR24</accession>
<sequence length="376" mass="39878">MSSFDTLTDIDFVDVDAAEIENNIITIFEGLIGSPLYPADPRRLFLMSLAQIIIQQQALLNHNKKVDLLKYASGSVLDHIGALYDVSRLPEEAAITTLQFNLSIPLTSATIIPAGTRVGPQGSGGTIYFETAQVIEIPAGGVSGTVIAYCSVGGASGNGFLPGQVNTLIDPLPFVQSATNLTASSGGAEAETDNAFRERIRTAPESFSVAGPEGAYRYWAMTASPSIVDVAVTSPEPREVVVVPLLQGGGLPSQDVLDDVAAVLNDRTVRPLTDLVTVQAPETVSYHITLTYYVDRARAAEAVNIQDAVSAAVDAYRLWQKSKLGRDINPSELIWRVMSAGALRVEVASPVFTNVGELQVAQDAAVNVVYGGLADD</sequence>
<gene>
    <name evidence="3" type="ORF">KQJ23_12525</name>
</gene>
<evidence type="ECO:0000259" key="1">
    <source>
        <dbReference type="Pfam" id="PF04865"/>
    </source>
</evidence>
<dbReference type="PIRSF" id="PIRSF020481">
    <property type="entry name" value="BAP"/>
    <property type="match status" value="1"/>
</dbReference>
<evidence type="ECO:0000313" key="4">
    <source>
        <dbReference type="Proteomes" id="UP000743001"/>
    </source>
</evidence>
<protein>
    <submittedName>
        <fullName evidence="3">Baseplate J/gp47 family protein</fullName>
    </submittedName>
</protein>
<dbReference type="InterPro" id="IPR052726">
    <property type="entry name" value="Phage_Baseplate_Hub"/>
</dbReference>
<evidence type="ECO:0000259" key="2">
    <source>
        <dbReference type="Pfam" id="PF26078"/>
    </source>
</evidence>
<dbReference type="EMBL" id="JAHLQJ010000010">
    <property type="protein sequence ID" value="MBU5672653.1"/>
    <property type="molecule type" value="Genomic_DNA"/>
</dbReference>
<keyword evidence="4" id="KW-1185">Reference proteome</keyword>
<dbReference type="PANTHER" id="PTHR35862:SF1">
    <property type="entry name" value="FELS-2 PROPHAGE PROTEIN"/>
    <property type="match status" value="1"/>
</dbReference>
<comment type="caution">
    <text evidence="3">The sequence shown here is derived from an EMBL/GenBank/DDBJ whole genome shotgun (WGS) entry which is preliminary data.</text>
</comment>